<accession>A0A9D2JFE9</accession>
<evidence type="ECO:0000313" key="1">
    <source>
        <dbReference type="EMBL" id="HIZ47603.1"/>
    </source>
</evidence>
<reference evidence="1" key="2">
    <citation type="submission" date="2021-04" db="EMBL/GenBank/DDBJ databases">
        <authorList>
            <person name="Gilroy R."/>
        </authorList>
    </citation>
    <scope>NUCLEOTIDE SEQUENCE</scope>
    <source>
        <strain evidence="1">3436</strain>
    </source>
</reference>
<dbReference type="EMBL" id="DXBO01000031">
    <property type="protein sequence ID" value="HIZ47603.1"/>
    <property type="molecule type" value="Genomic_DNA"/>
</dbReference>
<evidence type="ECO:0000313" key="2">
    <source>
        <dbReference type="Proteomes" id="UP000824031"/>
    </source>
</evidence>
<reference evidence="1" key="1">
    <citation type="journal article" date="2021" name="PeerJ">
        <title>Extensive microbial diversity within the chicken gut microbiome revealed by metagenomics and culture.</title>
        <authorList>
            <person name="Gilroy R."/>
            <person name="Ravi A."/>
            <person name="Getino M."/>
            <person name="Pursley I."/>
            <person name="Horton D.L."/>
            <person name="Alikhan N.F."/>
            <person name="Baker D."/>
            <person name="Gharbi K."/>
            <person name="Hall N."/>
            <person name="Watson M."/>
            <person name="Adriaenssens E.M."/>
            <person name="Foster-Nyarko E."/>
            <person name="Jarju S."/>
            <person name="Secka A."/>
            <person name="Antonio M."/>
            <person name="Oren A."/>
            <person name="Chaudhuri R.R."/>
            <person name="La Ragione R."/>
            <person name="Hildebrand F."/>
            <person name="Pallen M.J."/>
        </authorList>
    </citation>
    <scope>NUCLEOTIDE SEQUENCE</scope>
    <source>
        <strain evidence="1">3436</strain>
    </source>
</reference>
<dbReference type="Proteomes" id="UP000824031">
    <property type="component" value="Unassembled WGS sequence"/>
</dbReference>
<comment type="caution">
    <text evidence="1">The sequence shown here is derived from an EMBL/GenBank/DDBJ whole genome shotgun (WGS) entry which is preliminary data.</text>
</comment>
<name>A0A9D2JFE9_9FIRM</name>
<organism evidence="1 2">
    <name type="scientific">Candidatus Gemmiger excrementavium</name>
    <dbReference type="NCBI Taxonomy" id="2838608"/>
    <lineage>
        <taxon>Bacteria</taxon>
        <taxon>Bacillati</taxon>
        <taxon>Bacillota</taxon>
        <taxon>Clostridia</taxon>
        <taxon>Eubacteriales</taxon>
        <taxon>Gemmiger</taxon>
    </lineage>
</organism>
<sequence>MTDPRMTLHELAEALRANGIPATEDRLREMALAGKFPFAFGIRGDGRSGRATILIFRHAFYAWLDEMLGCKSIRI</sequence>
<dbReference type="AlphaFoldDB" id="A0A9D2JFE9"/>
<proteinExistence type="predicted"/>
<gene>
    <name evidence="1" type="ORF">H9810_02640</name>
</gene>
<protein>
    <submittedName>
        <fullName evidence="1">Uncharacterized protein</fullName>
    </submittedName>
</protein>